<feature type="compositionally biased region" description="Basic and acidic residues" evidence="1">
    <location>
        <begin position="65"/>
        <end position="76"/>
    </location>
</feature>
<dbReference type="AlphaFoldDB" id="A0A090X9P2"/>
<evidence type="ECO:0000256" key="1">
    <source>
        <dbReference type="SAM" id="MobiDB-lite"/>
    </source>
</evidence>
<evidence type="ECO:0008006" key="3">
    <source>
        <dbReference type="Google" id="ProtNLM"/>
    </source>
</evidence>
<feature type="region of interest" description="Disordered" evidence="1">
    <location>
        <begin position="64"/>
        <end position="107"/>
    </location>
</feature>
<dbReference type="EMBL" id="GBIH01001224">
    <property type="protein sequence ID" value="JAC93486.1"/>
    <property type="molecule type" value="mRNA"/>
</dbReference>
<sequence length="340" mass="38490">MYYVVNFLGKNDISAVPACWVRNDRCAWPPYRGKQMTKAIKDCEQPCPDWATFPCRIMGSSSTYEDAKRKEKKAEEVSDLATEDESLAKRRRKRPQHFLSSSDDEDTNWQAVESASSAAPCSGFVSPPAPPRMPLAQVQPNTRPTPLPQEYAREPRRKHSSFQEQVLRQLKNMAAQLESHGKVLKRMEARQQGTRTDGPNKLSVRPEIYQLFPLATHEDLLCLENHLKDEENKQALILHFALLGGSTVVDVTRQVMRRCMLDSLAQSYCVTGRKGKKPMRDLGLLGVVIGAVRTCFKQKAENGEPAIIVQEADVKRAVAEWVRHAPARTKKMEQRASFQE</sequence>
<dbReference type="PANTHER" id="PTHR34153:SF2">
    <property type="entry name" value="SI:CH211-262H13.3-RELATED"/>
    <property type="match status" value="1"/>
</dbReference>
<name>A0A090X9P2_IXORI</name>
<evidence type="ECO:0000313" key="2">
    <source>
        <dbReference type="EMBL" id="JAC93486.1"/>
    </source>
</evidence>
<protein>
    <recommendedName>
        <fullName evidence="3">DUF4806 domain-containing protein</fullName>
    </recommendedName>
</protein>
<accession>A0A090X9P2</accession>
<dbReference type="PANTHER" id="PTHR34153">
    <property type="entry name" value="SI:CH211-262H13.3-RELATED-RELATED"/>
    <property type="match status" value="1"/>
</dbReference>
<proteinExistence type="evidence at transcript level"/>
<reference evidence="2" key="1">
    <citation type="journal article" date="2015" name="PLoS Negl. Trop. Dis.">
        <title>Deep Sequencing Analysis of the Ixodes ricinus Haemocytome.</title>
        <authorList>
            <person name="Kotsyfakis M."/>
            <person name="Kopacek P."/>
            <person name="Franta Z."/>
            <person name="Pedra J.H."/>
            <person name="Ribeiro J.M."/>
        </authorList>
    </citation>
    <scope>NUCLEOTIDE SEQUENCE</scope>
</reference>
<organism evidence="2">
    <name type="scientific">Ixodes ricinus</name>
    <name type="common">Common tick</name>
    <name type="synonym">Acarus ricinus</name>
    <dbReference type="NCBI Taxonomy" id="34613"/>
    <lineage>
        <taxon>Eukaryota</taxon>
        <taxon>Metazoa</taxon>
        <taxon>Ecdysozoa</taxon>
        <taxon>Arthropoda</taxon>
        <taxon>Chelicerata</taxon>
        <taxon>Arachnida</taxon>
        <taxon>Acari</taxon>
        <taxon>Parasitiformes</taxon>
        <taxon>Ixodida</taxon>
        <taxon>Ixodoidea</taxon>
        <taxon>Ixodidae</taxon>
        <taxon>Ixodinae</taxon>
        <taxon>Ixodes</taxon>
    </lineage>
</organism>